<evidence type="ECO:0000313" key="2">
    <source>
        <dbReference type="Proteomes" id="UP000006329"/>
    </source>
</evidence>
<name>A0A0E2BPC5_9LEPT</name>
<gene>
    <name evidence="1" type="ORF">LEP1GSC179_2785</name>
</gene>
<dbReference type="AlphaFoldDB" id="A0A0E2BPC5"/>
<sequence length="41" mass="4883">METEHLLKAFENALSRRGYPKRVNFILMEGFNMQAMTLEKH</sequence>
<organism evidence="1 2">
    <name type="scientific">Leptospira santarosai str. MOR084</name>
    <dbReference type="NCBI Taxonomy" id="1049984"/>
    <lineage>
        <taxon>Bacteria</taxon>
        <taxon>Pseudomonadati</taxon>
        <taxon>Spirochaetota</taxon>
        <taxon>Spirochaetia</taxon>
        <taxon>Leptospirales</taxon>
        <taxon>Leptospiraceae</taxon>
        <taxon>Leptospira</taxon>
    </lineage>
</organism>
<keyword evidence="2" id="KW-1185">Reference proteome</keyword>
<accession>A0A0E2BPC5</accession>
<evidence type="ECO:0000313" key="1">
    <source>
        <dbReference type="EMBL" id="EKO33231.1"/>
    </source>
</evidence>
<comment type="caution">
    <text evidence="1">The sequence shown here is derived from an EMBL/GenBank/DDBJ whole genome shotgun (WGS) entry which is preliminary data.</text>
</comment>
<dbReference type="Proteomes" id="UP000006329">
    <property type="component" value="Unassembled WGS sequence"/>
</dbReference>
<proteinExistence type="predicted"/>
<dbReference type="EMBL" id="AHON02000053">
    <property type="protein sequence ID" value="EKO33231.1"/>
    <property type="molecule type" value="Genomic_DNA"/>
</dbReference>
<reference evidence="1" key="1">
    <citation type="submission" date="2012-10" db="EMBL/GenBank/DDBJ databases">
        <authorList>
            <person name="Harkins D.M."/>
            <person name="Durkin A.S."/>
            <person name="Brinkac L.M."/>
            <person name="Haft D.H."/>
            <person name="Selengut J.D."/>
            <person name="Sanka R."/>
            <person name="DePew J."/>
            <person name="Purushe J."/>
            <person name="Matthias M.A."/>
            <person name="Vinetz J.M."/>
            <person name="Sutton G.G."/>
            <person name="Nierman W.C."/>
            <person name="Fouts D.E."/>
        </authorList>
    </citation>
    <scope>NUCLEOTIDE SEQUENCE [LARGE SCALE GENOMIC DNA]</scope>
    <source>
        <strain evidence="1">MOR084</strain>
    </source>
</reference>
<protein>
    <submittedName>
        <fullName evidence="1">Uncharacterized protein</fullName>
    </submittedName>
</protein>